<evidence type="ECO:0000256" key="1">
    <source>
        <dbReference type="SAM" id="Phobius"/>
    </source>
</evidence>
<organism evidence="2 3">
    <name type="scientific">Eisenbergiella massiliensis</name>
    <dbReference type="NCBI Taxonomy" id="1720294"/>
    <lineage>
        <taxon>Bacteria</taxon>
        <taxon>Bacillati</taxon>
        <taxon>Bacillota</taxon>
        <taxon>Clostridia</taxon>
        <taxon>Lachnospirales</taxon>
        <taxon>Lachnospiraceae</taxon>
        <taxon>Eisenbergiella</taxon>
    </lineage>
</organism>
<feature type="transmembrane region" description="Helical" evidence="1">
    <location>
        <begin position="170"/>
        <end position="193"/>
    </location>
</feature>
<feature type="transmembrane region" description="Helical" evidence="1">
    <location>
        <begin position="341"/>
        <end position="361"/>
    </location>
</feature>
<dbReference type="Proteomes" id="UP000261166">
    <property type="component" value="Unassembled WGS sequence"/>
</dbReference>
<gene>
    <name evidence="2" type="ORF">DWY69_28045</name>
</gene>
<dbReference type="AlphaFoldDB" id="A0A3E3I9V2"/>
<dbReference type="PANTHER" id="PTHR11328">
    <property type="entry name" value="MAJOR FACILITATOR SUPERFAMILY DOMAIN-CONTAINING PROTEIN"/>
    <property type="match status" value="1"/>
</dbReference>
<evidence type="ECO:0000313" key="3">
    <source>
        <dbReference type="Proteomes" id="UP000261166"/>
    </source>
</evidence>
<dbReference type="GO" id="GO:0005886">
    <property type="term" value="C:plasma membrane"/>
    <property type="evidence" value="ECO:0007669"/>
    <property type="project" value="TreeGrafter"/>
</dbReference>
<feature type="transmembrane region" description="Helical" evidence="1">
    <location>
        <begin position="47"/>
        <end position="66"/>
    </location>
</feature>
<keyword evidence="1" id="KW-0472">Membrane</keyword>
<reference evidence="2 3" key="1">
    <citation type="submission" date="2018-08" db="EMBL/GenBank/DDBJ databases">
        <title>A genome reference for cultivated species of the human gut microbiota.</title>
        <authorList>
            <person name="Zou Y."/>
            <person name="Xue W."/>
            <person name="Luo G."/>
        </authorList>
    </citation>
    <scope>NUCLEOTIDE SEQUENCE [LARGE SCALE GENOMIC DNA]</scope>
    <source>
        <strain evidence="2 3">AF26-4BH</strain>
    </source>
</reference>
<comment type="caution">
    <text evidence="2">The sequence shown here is derived from an EMBL/GenBank/DDBJ whole genome shotgun (WGS) entry which is preliminary data.</text>
</comment>
<proteinExistence type="predicted"/>
<name>A0A3E3I9V2_9FIRM</name>
<feature type="transmembrane region" description="Helical" evidence="1">
    <location>
        <begin position="449"/>
        <end position="468"/>
    </location>
</feature>
<dbReference type="InterPro" id="IPR036259">
    <property type="entry name" value="MFS_trans_sf"/>
</dbReference>
<dbReference type="SUPFAM" id="SSF103473">
    <property type="entry name" value="MFS general substrate transporter"/>
    <property type="match status" value="1"/>
</dbReference>
<sequence length="497" mass="55085">MKRRKKKMGKKKGNEGWVIPWGEKIAMFFGAGSYQAGNTFVSSFMSIYLLMVGINPAIAATAMLFLKAWDAFNDVLFGYLMDKIHFKPKKNAFTRWLFSGKYMPWFRILFLLIPIGTIIIFTISTKLPLWIRVAQYIFGYLLYDMGMTVGAAFTLVPISATNNFDERNFVLSWNGLGQGIGSLPVVFLGTVMIAGKTGYLGAAVIFSILGILLALIPAVFVKERNVSAVNPEEQKNYTIKEMFTTLKHLPELFFLLLGIFCWGIFYTTSYGMFVAYYIFNDAGLSIILTLVGVLPSILLLPFLPSLFKHLDKIVVARAACTLFAVTGVIICLLGPDFFRANIPILCLVSLIQSTCYVMTMFSGGQLTPDLVEMAKYRTGQDAGGIISAVGSFVGKLVNSLVSSVSLFILGAYGFISVEASSFDELAKLNEQGIGLQTDRAIVGLWNVTYLFPIIGFALAAVAFCFVRVKREKIRIYMKINSGEISREEGNKLLSEIR</sequence>
<feature type="transmembrane region" description="Helical" evidence="1">
    <location>
        <begin position="199"/>
        <end position="221"/>
    </location>
</feature>
<evidence type="ECO:0000313" key="2">
    <source>
        <dbReference type="EMBL" id="RGE63807.1"/>
    </source>
</evidence>
<dbReference type="OrthoDB" id="9764596at2"/>
<accession>A0A3E3I9V2</accession>
<feature type="transmembrane region" description="Helical" evidence="1">
    <location>
        <begin position="315"/>
        <end position="335"/>
    </location>
</feature>
<feature type="transmembrane region" description="Helical" evidence="1">
    <location>
        <begin position="105"/>
        <end position="125"/>
    </location>
</feature>
<feature type="transmembrane region" description="Helical" evidence="1">
    <location>
        <begin position="252"/>
        <end position="278"/>
    </location>
</feature>
<keyword evidence="1" id="KW-0812">Transmembrane</keyword>
<keyword evidence="1" id="KW-1133">Transmembrane helix</keyword>
<dbReference type="GO" id="GO:0008643">
    <property type="term" value="P:carbohydrate transport"/>
    <property type="evidence" value="ECO:0007669"/>
    <property type="project" value="InterPro"/>
</dbReference>
<dbReference type="GO" id="GO:0015293">
    <property type="term" value="F:symporter activity"/>
    <property type="evidence" value="ECO:0007669"/>
    <property type="project" value="InterPro"/>
</dbReference>
<protein>
    <recommendedName>
        <fullName evidence="4">MFS transporter</fullName>
    </recommendedName>
</protein>
<dbReference type="Pfam" id="PF13347">
    <property type="entry name" value="MFS_2"/>
    <property type="match status" value="1"/>
</dbReference>
<dbReference type="EMBL" id="QVLU01000043">
    <property type="protein sequence ID" value="RGE63807.1"/>
    <property type="molecule type" value="Genomic_DNA"/>
</dbReference>
<feature type="transmembrane region" description="Helical" evidence="1">
    <location>
        <begin position="137"/>
        <end position="158"/>
    </location>
</feature>
<feature type="transmembrane region" description="Helical" evidence="1">
    <location>
        <begin position="284"/>
        <end position="303"/>
    </location>
</feature>
<evidence type="ECO:0008006" key="4">
    <source>
        <dbReference type="Google" id="ProtNLM"/>
    </source>
</evidence>
<dbReference type="Gene3D" id="1.20.1250.20">
    <property type="entry name" value="MFS general substrate transporter like domains"/>
    <property type="match status" value="1"/>
</dbReference>
<dbReference type="InterPro" id="IPR039672">
    <property type="entry name" value="MFS_2"/>
</dbReference>
<dbReference type="PANTHER" id="PTHR11328:SF24">
    <property type="entry name" value="MAJOR FACILITATOR SUPERFAMILY (MFS) PROFILE DOMAIN-CONTAINING PROTEIN"/>
    <property type="match status" value="1"/>
</dbReference>